<proteinExistence type="inferred from homology"/>
<evidence type="ECO:0000259" key="7">
    <source>
        <dbReference type="Pfam" id="PF00931"/>
    </source>
</evidence>
<keyword evidence="4" id="KW-0067">ATP-binding</keyword>
<comment type="similarity">
    <text evidence="1">Belongs to the disease resistance NB-LRR family.</text>
</comment>
<dbReference type="InterPro" id="IPR042197">
    <property type="entry name" value="Apaf_helical"/>
</dbReference>
<dbReference type="InterPro" id="IPR050905">
    <property type="entry name" value="Plant_NBS-LRR"/>
</dbReference>
<evidence type="ECO:0000256" key="3">
    <source>
        <dbReference type="ARBA" id="ARBA00022821"/>
    </source>
</evidence>
<dbReference type="InterPro" id="IPR002182">
    <property type="entry name" value="NB-ARC"/>
</dbReference>
<dbReference type="GO" id="GO:0043531">
    <property type="term" value="F:ADP binding"/>
    <property type="evidence" value="ECO:0007669"/>
    <property type="project" value="InterPro"/>
</dbReference>
<accession>A0A835D097</accession>
<dbReference type="PANTHER" id="PTHR33463">
    <property type="entry name" value="NB-ARC DOMAIN-CONTAINING PROTEIN-RELATED"/>
    <property type="match status" value="1"/>
</dbReference>
<dbReference type="FunFam" id="1.10.8.430:FF:000003">
    <property type="entry name" value="Probable disease resistance protein At5g66910"/>
    <property type="match status" value="1"/>
</dbReference>
<dbReference type="OrthoDB" id="664960at2759"/>
<reference evidence="9 10" key="1">
    <citation type="submission" date="2020-04" db="EMBL/GenBank/DDBJ databases">
        <title>Plant Genome Project.</title>
        <authorList>
            <person name="Zhang R.-G."/>
        </authorList>
    </citation>
    <scope>NUCLEOTIDE SEQUENCE [LARGE SCALE GENOMIC DNA]</scope>
    <source>
        <strain evidence="9">YNK0</strain>
        <tissue evidence="9">Leaf</tissue>
    </source>
</reference>
<dbReference type="FunFam" id="3.40.50.300:FF:001091">
    <property type="entry name" value="Probable disease resistance protein At1g61300"/>
    <property type="match status" value="1"/>
</dbReference>
<evidence type="ECO:0000313" key="10">
    <source>
        <dbReference type="Proteomes" id="UP000655225"/>
    </source>
</evidence>
<dbReference type="Gene3D" id="3.40.50.300">
    <property type="entry name" value="P-loop containing nucleotide triphosphate hydrolases"/>
    <property type="match status" value="1"/>
</dbReference>
<dbReference type="SUPFAM" id="SSF52058">
    <property type="entry name" value="L domain-like"/>
    <property type="match status" value="1"/>
</dbReference>
<dbReference type="Gene3D" id="1.10.8.430">
    <property type="entry name" value="Helical domain of apoptotic protease-activating factors"/>
    <property type="match status" value="1"/>
</dbReference>
<keyword evidence="4" id="KW-0547">Nucleotide-binding</keyword>
<protein>
    <submittedName>
        <fullName evidence="9">Uncharacterized protein</fullName>
    </submittedName>
</protein>
<dbReference type="Gene3D" id="1.10.10.10">
    <property type="entry name" value="Winged helix-like DNA-binding domain superfamily/Winged helix DNA-binding domain"/>
    <property type="match status" value="1"/>
</dbReference>
<name>A0A835D097_TETSI</name>
<feature type="compositionally biased region" description="Polar residues" evidence="6">
    <location>
        <begin position="744"/>
        <end position="759"/>
    </location>
</feature>
<dbReference type="InterPro" id="IPR032675">
    <property type="entry name" value="LRR_dom_sf"/>
</dbReference>
<feature type="domain" description="NB-ARC" evidence="7">
    <location>
        <begin position="158"/>
        <end position="325"/>
    </location>
</feature>
<dbReference type="Pfam" id="PF00931">
    <property type="entry name" value="NB-ARC"/>
    <property type="match status" value="1"/>
</dbReference>
<dbReference type="EMBL" id="JABCRI010000818">
    <property type="protein sequence ID" value="KAF8369377.1"/>
    <property type="molecule type" value="Genomic_DNA"/>
</dbReference>
<dbReference type="Gene3D" id="3.80.10.10">
    <property type="entry name" value="Ribonuclease Inhibitor"/>
    <property type="match status" value="1"/>
</dbReference>
<keyword evidence="2" id="KW-0677">Repeat</keyword>
<keyword evidence="5" id="KW-0175">Coiled coil</keyword>
<dbReference type="PRINTS" id="PR00364">
    <property type="entry name" value="DISEASERSIST"/>
</dbReference>
<sequence length="765" mass="85964">MEQLVIPILGIVPRLWDCIARHTSYIRNLQENLNSLRDAMNRLKNQKNDVKRKLDLAPIQQMRPKEEVIFWIQSVEAMEGQVTEIVETSTQEISNRCLGGCCPKNCLSSYKVGKRVAEKLTAVERLGRIGNFNEVTDILPPADVEAMPSRPTVGMDLMFENVWKCLREEDQVGIIGLYGMGGVGKTTLLTKINNQFLRRGTHDFDVVIWIIVSKEYNVKRVQKDIGERVGLPFPEDLSQASCAARIFSALSNKKFVLLLDDIWDRVDFPAVGIPFPNSENRSKVIFTTRSEAVCGRMEAEKKIRVECLGWDEAWDLFQKMVGEEALNSHPEIPELAEVVAKECAGLPLAISAIGRTMSSKKTPQEWNHAITVLKKSASEFSGMEDDVLPLLKFSYDSLPNGPFQSCFLYCSFYPEDHSIDIEELIYHWLGEGYLVGYDDMNEALDQGHHIIGILKQASLLESGRYGNVNVKMHDVIRDLALWIACECGRKKDKILVKAGLELIEAPEVEKWEEAERISLMYNGIRVLPKIPTCPKLVTLFLNDNRGLERIPNGFFKSMTGLRVLDLSRTSIKEFPMEILELVELQYLNLSPWCKIAPSLKDVAALLQLEILGEHVIAAINYNDSTMMECIEALTSVFKTKASTSEEENTEDFLASSSEKVQDTTDEEVEEIEAVYIRVLSHPLNGVLRNDSEFHSGPEVIGRPLDIPMDYLAGIVGENITGLKEDMAALSSEFNIQRSSRAMPSSINPPLITPQQQASSPPLIIP</sequence>
<keyword evidence="10" id="KW-1185">Reference proteome</keyword>
<dbReference type="Pfam" id="PF13855">
    <property type="entry name" value="LRR_8"/>
    <property type="match status" value="1"/>
</dbReference>
<dbReference type="GO" id="GO:0005524">
    <property type="term" value="F:ATP binding"/>
    <property type="evidence" value="ECO:0007669"/>
    <property type="project" value="UniProtKB-KW"/>
</dbReference>
<evidence type="ECO:0000256" key="6">
    <source>
        <dbReference type="SAM" id="MobiDB-lite"/>
    </source>
</evidence>
<dbReference type="InterPro" id="IPR027417">
    <property type="entry name" value="P-loop_NTPase"/>
</dbReference>
<dbReference type="InterPro" id="IPR036388">
    <property type="entry name" value="WH-like_DNA-bd_sf"/>
</dbReference>
<dbReference type="AlphaFoldDB" id="A0A835D097"/>
<evidence type="ECO:0000256" key="5">
    <source>
        <dbReference type="SAM" id="Coils"/>
    </source>
</evidence>
<dbReference type="GO" id="GO:0006952">
    <property type="term" value="P:defense response"/>
    <property type="evidence" value="ECO:0007669"/>
    <property type="project" value="UniProtKB-KW"/>
</dbReference>
<gene>
    <name evidence="9" type="ORF">HHK36_032610</name>
</gene>
<dbReference type="FunFam" id="1.10.10.10:FF:000322">
    <property type="entry name" value="Probable disease resistance protein At1g63360"/>
    <property type="match status" value="1"/>
</dbReference>
<dbReference type="InterPro" id="IPR058922">
    <property type="entry name" value="WHD_DRP"/>
</dbReference>
<evidence type="ECO:0000313" key="9">
    <source>
        <dbReference type="EMBL" id="KAF8369377.1"/>
    </source>
</evidence>
<dbReference type="SUPFAM" id="SSF52540">
    <property type="entry name" value="P-loop containing nucleoside triphosphate hydrolases"/>
    <property type="match status" value="1"/>
</dbReference>
<feature type="coiled-coil region" evidence="5">
    <location>
        <begin position="19"/>
        <end position="56"/>
    </location>
</feature>
<feature type="region of interest" description="Disordered" evidence="6">
    <location>
        <begin position="744"/>
        <end position="765"/>
    </location>
</feature>
<dbReference type="PANTHER" id="PTHR33463:SF220">
    <property type="entry name" value="NB-ARC DOMAIN-CONTAINING PROTEIN"/>
    <property type="match status" value="1"/>
</dbReference>
<organism evidence="9 10">
    <name type="scientific">Tetracentron sinense</name>
    <name type="common">Spur-leaf</name>
    <dbReference type="NCBI Taxonomy" id="13715"/>
    <lineage>
        <taxon>Eukaryota</taxon>
        <taxon>Viridiplantae</taxon>
        <taxon>Streptophyta</taxon>
        <taxon>Embryophyta</taxon>
        <taxon>Tracheophyta</taxon>
        <taxon>Spermatophyta</taxon>
        <taxon>Magnoliopsida</taxon>
        <taxon>Trochodendrales</taxon>
        <taxon>Trochodendraceae</taxon>
        <taxon>Tetracentron</taxon>
    </lineage>
</organism>
<keyword evidence="3" id="KW-0611">Plant defense</keyword>
<dbReference type="OMA" id="VECKEME"/>
<evidence type="ECO:0000256" key="2">
    <source>
        <dbReference type="ARBA" id="ARBA00022737"/>
    </source>
</evidence>
<evidence type="ECO:0000256" key="1">
    <source>
        <dbReference type="ARBA" id="ARBA00008894"/>
    </source>
</evidence>
<evidence type="ECO:0000256" key="4">
    <source>
        <dbReference type="ARBA" id="ARBA00022840"/>
    </source>
</evidence>
<feature type="domain" description="Disease resistance protein winged helix" evidence="8">
    <location>
        <begin position="413"/>
        <end position="480"/>
    </location>
</feature>
<comment type="caution">
    <text evidence="9">The sequence shown here is derived from an EMBL/GenBank/DDBJ whole genome shotgun (WGS) entry which is preliminary data.</text>
</comment>
<dbReference type="InterPro" id="IPR001611">
    <property type="entry name" value="Leu-rich_rpt"/>
</dbReference>
<dbReference type="Pfam" id="PF23559">
    <property type="entry name" value="WHD_DRP"/>
    <property type="match status" value="1"/>
</dbReference>
<evidence type="ECO:0000259" key="8">
    <source>
        <dbReference type="Pfam" id="PF23559"/>
    </source>
</evidence>
<dbReference type="Proteomes" id="UP000655225">
    <property type="component" value="Unassembled WGS sequence"/>
</dbReference>